<organism evidence="1 2">
    <name type="scientific">Streblomastix strix</name>
    <dbReference type="NCBI Taxonomy" id="222440"/>
    <lineage>
        <taxon>Eukaryota</taxon>
        <taxon>Metamonada</taxon>
        <taxon>Preaxostyla</taxon>
        <taxon>Oxymonadida</taxon>
        <taxon>Streblomastigidae</taxon>
        <taxon>Streblomastix</taxon>
    </lineage>
</organism>
<dbReference type="Proteomes" id="UP000324800">
    <property type="component" value="Unassembled WGS sequence"/>
</dbReference>
<dbReference type="AlphaFoldDB" id="A0A5J4U8S5"/>
<sequence>MDHASEYNVDGGLLSLGEFIFLELLSEIKIPQDVRQFLILNKKTFKLILHPRYARIIQSIIHISPGFIIKKAWQGSSDGNKFIYSDKNDKCTITIDPVISEGIVRIEVMFQNKQGLGRIIGIADASCSFAAGKSPWEDGNREKTVGYSGYFGDIDHITYTKGNQKFADGQIVAVEVDMTTVPRRTTFFVNDVEQPNFVIGIPEVIRFWAYTTNPSSSFIVTKFERLIQSTAKGVEGSKAFEWGKEWE</sequence>
<accession>A0A5J4U8S5</accession>
<evidence type="ECO:0008006" key="3">
    <source>
        <dbReference type="Google" id="ProtNLM"/>
    </source>
</evidence>
<dbReference type="InterPro" id="IPR043136">
    <property type="entry name" value="B30.2/SPRY_sf"/>
</dbReference>
<gene>
    <name evidence="1" type="ORF">EZS28_037873</name>
</gene>
<dbReference type="EMBL" id="SNRW01019202">
    <property type="protein sequence ID" value="KAA6366600.1"/>
    <property type="molecule type" value="Genomic_DNA"/>
</dbReference>
<proteinExistence type="predicted"/>
<dbReference type="OrthoDB" id="10621049at2759"/>
<reference evidence="1 2" key="1">
    <citation type="submission" date="2019-03" db="EMBL/GenBank/DDBJ databases">
        <title>Single cell metagenomics reveals metabolic interactions within the superorganism composed of flagellate Streblomastix strix and complex community of Bacteroidetes bacteria on its surface.</title>
        <authorList>
            <person name="Treitli S.C."/>
            <person name="Kolisko M."/>
            <person name="Husnik F."/>
            <person name="Keeling P."/>
            <person name="Hampl V."/>
        </authorList>
    </citation>
    <scope>NUCLEOTIDE SEQUENCE [LARGE SCALE GENOMIC DNA]</scope>
    <source>
        <strain evidence="1">ST1C</strain>
    </source>
</reference>
<evidence type="ECO:0000313" key="2">
    <source>
        <dbReference type="Proteomes" id="UP000324800"/>
    </source>
</evidence>
<evidence type="ECO:0000313" key="1">
    <source>
        <dbReference type="EMBL" id="KAA6366600.1"/>
    </source>
</evidence>
<comment type="caution">
    <text evidence="1">The sequence shown here is derived from an EMBL/GenBank/DDBJ whole genome shotgun (WGS) entry which is preliminary data.</text>
</comment>
<protein>
    <recommendedName>
        <fullName evidence="3">B30.2/SPRY domain-containing protein</fullName>
    </recommendedName>
</protein>
<name>A0A5J4U8S5_9EUKA</name>
<dbReference type="Gene3D" id="2.60.120.920">
    <property type="match status" value="1"/>
</dbReference>